<dbReference type="PANTHER" id="PTHR46033:SF8">
    <property type="entry name" value="PROTEIN MAINTENANCE OF MERISTEMS-LIKE"/>
    <property type="match status" value="1"/>
</dbReference>
<evidence type="ECO:0000313" key="4">
    <source>
        <dbReference type="Proteomes" id="UP000242715"/>
    </source>
</evidence>
<dbReference type="Proteomes" id="UP000242715">
    <property type="component" value="Unassembled WGS sequence"/>
</dbReference>
<dbReference type="GO" id="GO:0010073">
    <property type="term" value="P:meristem maintenance"/>
    <property type="evidence" value="ECO:0007669"/>
    <property type="project" value="InterPro"/>
</dbReference>
<proteinExistence type="predicted"/>
<organism evidence="3 4">
    <name type="scientific">Trifolium subterraneum</name>
    <name type="common">Subterranean clover</name>
    <dbReference type="NCBI Taxonomy" id="3900"/>
    <lineage>
        <taxon>Eukaryota</taxon>
        <taxon>Viridiplantae</taxon>
        <taxon>Streptophyta</taxon>
        <taxon>Embryophyta</taxon>
        <taxon>Tracheophyta</taxon>
        <taxon>Spermatophyta</taxon>
        <taxon>Magnoliopsida</taxon>
        <taxon>eudicotyledons</taxon>
        <taxon>Gunneridae</taxon>
        <taxon>Pentapetalae</taxon>
        <taxon>rosids</taxon>
        <taxon>fabids</taxon>
        <taxon>Fabales</taxon>
        <taxon>Fabaceae</taxon>
        <taxon>Papilionoideae</taxon>
        <taxon>50 kb inversion clade</taxon>
        <taxon>NPAAA clade</taxon>
        <taxon>Hologalegina</taxon>
        <taxon>IRL clade</taxon>
        <taxon>Trifolieae</taxon>
        <taxon>Trifolium</taxon>
    </lineage>
</organism>
<accession>A0A2Z6MTL0</accession>
<feature type="region of interest" description="Disordered" evidence="1">
    <location>
        <begin position="142"/>
        <end position="184"/>
    </location>
</feature>
<sequence length="629" mass="72032">MEHQPKTEPGLGSTDQRNLEAMSIQELVSVLRTAFLTEDYDRVEHVLVRRYNRLQTEILHLQEKFELEKLTRFQAEEDLKKKEELCERGKRAQNNYETLLKEVKKTSLAERKKNNELVFELRKLKKKCVDDSNVLSEPANKRSKFAEGASSSPVARIRGRDGRIRRNTANREEFGQRQADKADEEVVPGVQEPVVQQNWPGGPIDTSLLTRYADHVARYIWFGQERHQGPKPELRIASLGAKLAGWVDPQLISAFVERWHPETSSFHMPFGEMTITLDDVACLLHLPVRGDFYTPLSVTMEEAATLAAELLGVPYESAYAETSGQRGGYFTQQWLYECYQRQHNIYRRYDCAARAYMLMLVGCTIFTNKSYTRVDAKWLPMFRDLSTCDKYSWGSAALICLYDNLNDASMFTYKAIAGYTTLLQCWIHEYFPSLGRRAESGLNCDESGFPRAMRWIYKQGKMKLPNYRPVMDALTSSDVIWCPFDSHRGSIPFDLVTCYSGYLRGCTVVRYLPERCLRQFGFIQYIPPPPPPQAPAFVDIDTEWVDNHVSVDRILQSTRPSTYAAEATPDYLAWYCLVSHPRVCRPVDGPQGAPPVPKYAPLEDDLILEDVLPVPDDPRLDAIASALER</sequence>
<dbReference type="PANTHER" id="PTHR46033">
    <property type="entry name" value="PROTEIN MAIN-LIKE 2"/>
    <property type="match status" value="1"/>
</dbReference>
<dbReference type="AlphaFoldDB" id="A0A2Z6MTL0"/>
<dbReference type="OrthoDB" id="1421998at2759"/>
<reference evidence="4" key="1">
    <citation type="journal article" date="2017" name="Front. Plant Sci.">
        <title>Climate Clever Clovers: New Paradigm to Reduce the Environmental Footprint of Ruminants by Breeding Low Methanogenic Forages Utilizing Haplotype Variation.</title>
        <authorList>
            <person name="Kaur P."/>
            <person name="Appels R."/>
            <person name="Bayer P.E."/>
            <person name="Keeble-Gagnere G."/>
            <person name="Wang J."/>
            <person name="Hirakawa H."/>
            <person name="Shirasawa K."/>
            <person name="Vercoe P."/>
            <person name="Stefanova K."/>
            <person name="Durmic Z."/>
            <person name="Nichols P."/>
            <person name="Revell C."/>
            <person name="Isobe S.N."/>
            <person name="Edwards D."/>
            <person name="Erskine W."/>
        </authorList>
    </citation>
    <scope>NUCLEOTIDE SEQUENCE [LARGE SCALE GENOMIC DNA]</scope>
    <source>
        <strain evidence="4">cv. Daliak</strain>
    </source>
</reference>
<evidence type="ECO:0000313" key="3">
    <source>
        <dbReference type="EMBL" id="GAU28342.1"/>
    </source>
</evidence>
<protein>
    <recommendedName>
        <fullName evidence="2">Aminotransferase-like plant mobile domain-containing protein</fullName>
    </recommendedName>
</protein>
<evidence type="ECO:0000259" key="2">
    <source>
        <dbReference type="Pfam" id="PF10536"/>
    </source>
</evidence>
<dbReference type="InterPro" id="IPR019557">
    <property type="entry name" value="AminoTfrase-like_pln_mobile"/>
</dbReference>
<dbReference type="Pfam" id="PF10536">
    <property type="entry name" value="PMD"/>
    <property type="match status" value="1"/>
</dbReference>
<dbReference type="InterPro" id="IPR044824">
    <property type="entry name" value="MAIN-like"/>
</dbReference>
<keyword evidence="4" id="KW-1185">Reference proteome</keyword>
<dbReference type="EMBL" id="DF973371">
    <property type="protein sequence ID" value="GAU28342.1"/>
    <property type="molecule type" value="Genomic_DNA"/>
</dbReference>
<feature type="domain" description="Aminotransferase-like plant mobile" evidence="2">
    <location>
        <begin position="248"/>
        <end position="575"/>
    </location>
</feature>
<evidence type="ECO:0000256" key="1">
    <source>
        <dbReference type="SAM" id="MobiDB-lite"/>
    </source>
</evidence>
<name>A0A2Z6MTL0_TRISU</name>
<feature type="compositionally biased region" description="Basic and acidic residues" evidence="1">
    <location>
        <begin position="158"/>
        <end position="181"/>
    </location>
</feature>
<gene>
    <name evidence="3" type="ORF">TSUD_256700</name>
</gene>